<dbReference type="RefSeq" id="WP_128188578.1">
    <property type="nucleotide sequence ID" value="NZ_JBFBFL010000004.1"/>
</dbReference>
<reference evidence="2 3" key="1">
    <citation type="submission" date="2019-08" db="EMBL/GenBank/DDBJ databases">
        <title>Agrococcus lahaulensis sp. nov., isolated from a cold desert of the Indian Himalayas.</title>
        <authorList>
            <person name="Qu J.H."/>
        </authorList>
    </citation>
    <scope>NUCLEOTIDE SEQUENCE [LARGE SCALE GENOMIC DNA]</scope>
    <source>
        <strain evidence="2 3">NS18</strain>
    </source>
</reference>
<keyword evidence="3" id="KW-1185">Reference proteome</keyword>
<evidence type="ECO:0000313" key="2">
    <source>
        <dbReference type="EMBL" id="KAA6434901.1"/>
    </source>
</evidence>
<keyword evidence="1" id="KW-0472">Membrane</keyword>
<name>A0A5M8QIH2_9MICO</name>
<gene>
    <name evidence="2" type="ORF">FQ330_03810</name>
</gene>
<comment type="caution">
    <text evidence="2">The sequence shown here is derived from an EMBL/GenBank/DDBJ whole genome shotgun (WGS) entry which is preliminary data.</text>
</comment>
<dbReference type="OrthoDB" id="5069505at2"/>
<protein>
    <submittedName>
        <fullName evidence="2">Uncharacterized protein</fullName>
    </submittedName>
</protein>
<dbReference type="Pfam" id="PF19650">
    <property type="entry name" value="DUF6153"/>
    <property type="match status" value="1"/>
</dbReference>
<keyword evidence="1" id="KW-0812">Transmembrane</keyword>
<accession>A0A5M8QIH2</accession>
<dbReference type="Proteomes" id="UP000323221">
    <property type="component" value="Unassembled WGS sequence"/>
</dbReference>
<dbReference type="EMBL" id="VOIR01000012">
    <property type="protein sequence ID" value="KAA6434901.1"/>
    <property type="molecule type" value="Genomic_DNA"/>
</dbReference>
<dbReference type="AlphaFoldDB" id="A0A5M8QIH2"/>
<evidence type="ECO:0000256" key="1">
    <source>
        <dbReference type="SAM" id="Phobius"/>
    </source>
</evidence>
<keyword evidence="1" id="KW-1133">Transmembrane helix</keyword>
<evidence type="ECO:0000313" key="3">
    <source>
        <dbReference type="Proteomes" id="UP000323221"/>
    </source>
</evidence>
<organism evidence="2 3">
    <name type="scientific">Agrococcus sediminis</name>
    <dbReference type="NCBI Taxonomy" id="2599924"/>
    <lineage>
        <taxon>Bacteria</taxon>
        <taxon>Bacillati</taxon>
        <taxon>Actinomycetota</taxon>
        <taxon>Actinomycetes</taxon>
        <taxon>Micrococcales</taxon>
        <taxon>Microbacteriaceae</taxon>
        <taxon>Agrococcus</taxon>
    </lineage>
</organism>
<proteinExistence type="predicted"/>
<sequence>MGASGIVARRLLLRWLPVAVLLVAALTIGLLGMHTVSGPDGHRPAVSDALPLAASGAPTLPEHAQAQPCECAAPSPDHSSVLMSCVLALLAGLLVVTPRRWTGALTIPLTRGGAMLEHDPRAIPRPRPPSLIFLSISRT</sequence>
<feature type="transmembrane region" description="Helical" evidence="1">
    <location>
        <begin position="12"/>
        <end position="33"/>
    </location>
</feature>
<feature type="transmembrane region" description="Helical" evidence="1">
    <location>
        <begin position="80"/>
        <end position="97"/>
    </location>
</feature>
<dbReference type="InterPro" id="IPR046151">
    <property type="entry name" value="DUF6153"/>
</dbReference>